<sequence length="270" mass="30307">MRNFLKIFILLLSPIIALAYSDANVFQKIEKDLDSIIVKDLNKKQLIFQKDANQKIRPASLTKIMTSIIAIESGKMDSVVTITAEMKKVEPTIMNFRVGEKFYLRDLVNAAMIKSANDAANAIAIYLGNGSKQKFVTMMNTKAKKLGMINTNFENPCGFDAPNHKSTASDLLKLTEYSIKNSTFNNIVKKESYSFKAINTKRSYFAHTSNKLLPKEKYMIGVKTGYTSKAGPCLIARAKEGKKDILLVMLNSQNRWANTKLALDTVLDKR</sequence>
<dbReference type="PANTHER" id="PTHR21581">
    <property type="entry name" value="D-ALANYL-D-ALANINE CARBOXYPEPTIDASE"/>
    <property type="match status" value="1"/>
</dbReference>
<dbReference type="GO" id="GO:0071555">
    <property type="term" value="P:cell wall organization"/>
    <property type="evidence" value="ECO:0007669"/>
    <property type="project" value="UniProtKB-KW"/>
</dbReference>
<dbReference type="GO" id="GO:0006508">
    <property type="term" value="P:proteolysis"/>
    <property type="evidence" value="ECO:0007669"/>
    <property type="project" value="InterPro"/>
</dbReference>
<reference evidence="12 13" key="1">
    <citation type="submission" date="2017-04" db="EMBL/GenBank/DDBJ databases">
        <title>Accumulation and expression of multiple antibiotic resistance genes in Arcobacter cryaerophilus that thrives in sewage.</title>
        <authorList>
            <person name="Millar J.A."/>
            <person name="Raghavan R."/>
        </authorList>
    </citation>
    <scope>NUCLEOTIDE SEQUENCE [LARGE SCALE GENOMIC DNA]</scope>
    <source>
        <strain evidence="12 13">AZT-1</strain>
    </source>
</reference>
<dbReference type="AlphaFoldDB" id="A0A1V9VBS7"/>
<dbReference type="InterPro" id="IPR012338">
    <property type="entry name" value="Beta-lactam/transpept-like"/>
</dbReference>
<feature type="domain" description="Peptidase S11 D-alanyl-D-alanine carboxypeptidase A N-terminal" evidence="11">
    <location>
        <begin position="32"/>
        <end position="253"/>
    </location>
</feature>
<gene>
    <name evidence="12" type="ORF">AS859_05185</name>
</gene>
<evidence type="ECO:0000313" key="12">
    <source>
        <dbReference type="EMBL" id="OQR41530.1"/>
    </source>
</evidence>
<accession>A0A1V9VBS7</accession>
<evidence type="ECO:0000256" key="8">
    <source>
        <dbReference type="PIRSR" id="PIRSR618044-2"/>
    </source>
</evidence>
<dbReference type="Pfam" id="PF00768">
    <property type="entry name" value="Peptidase_S11"/>
    <property type="match status" value="1"/>
</dbReference>
<evidence type="ECO:0000256" key="10">
    <source>
        <dbReference type="SAM" id="SignalP"/>
    </source>
</evidence>
<name>A0A1V9VBS7_9BACT</name>
<dbReference type="RefSeq" id="WP_081560609.1">
    <property type="nucleotide sequence ID" value="NZ_JAMXEB010000004.1"/>
</dbReference>
<dbReference type="PRINTS" id="PR00725">
    <property type="entry name" value="DADACBPTASE1"/>
</dbReference>
<keyword evidence="6" id="KW-0961">Cell wall biogenesis/degradation</keyword>
<dbReference type="Proteomes" id="UP000192599">
    <property type="component" value="Unassembled WGS sequence"/>
</dbReference>
<dbReference type="Gene3D" id="3.40.710.10">
    <property type="entry name" value="DD-peptidase/beta-lactamase superfamily"/>
    <property type="match status" value="1"/>
</dbReference>
<comment type="caution">
    <text evidence="12">The sequence shown here is derived from an EMBL/GenBank/DDBJ whole genome shotgun (WGS) entry which is preliminary data.</text>
</comment>
<dbReference type="PANTHER" id="PTHR21581:SF33">
    <property type="entry name" value="D-ALANYL-D-ALANINE CARBOXYPEPTIDASE DACB"/>
    <property type="match status" value="1"/>
</dbReference>
<dbReference type="GO" id="GO:0009252">
    <property type="term" value="P:peptidoglycan biosynthetic process"/>
    <property type="evidence" value="ECO:0007669"/>
    <property type="project" value="UniProtKB-KW"/>
</dbReference>
<dbReference type="InterPro" id="IPR018044">
    <property type="entry name" value="Peptidase_S11"/>
</dbReference>
<feature type="chain" id="PRO_5012031682" evidence="10">
    <location>
        <begin position="20"/>
        <end position="270"/>
    </location>
</feature>
<evidence type="ECO:0000256" key="5">
    <source>
        <dbReference type="ARBA" id="ARBA00022984"/>
    </source>
</evidence>
<evidence type="ECO:0000256" key="9">
    <source>
        <dbReference type="RuleBase" id="RU004016"/>
    </source>
</evidence>
<feature type="binding site" evidence="8">
    <location>
        <position position="223"/>
    </location>
    <ligand>
        <name>substrate</name>
    </ligand>
</feature>
<comment type="similarity">
    <text evidence="1 9">Belongs to the peptidase S11 family.</text>
</comment>
<feature type="active site" description="Acyl-ester intermediate" evidence="7">
    <location>
        <position position="60"/>
    </location>
</feature>
<keyword evidence="3" id="KW-0378">Hydrolase</keyword>
<proteinExistence type="inferred from homology"/>
<evidence type="ECO:0000256" key="6">
    <source>
        <dbReference type="ARBA" id="ARBA00023316"/>
    </source>
</evidence>
<feature type="active site" description="Proton acceptor" evidence="7">
    <location>
        <position position="63"/>
    </location>
</feature>
<feature type="signal peptide" evidence="10">
    <location>
        <begin position="1"/>
        <end position="19"/>
    </location>
</feature>
<keyword evidence="4" id="KW-0133">Cell shape</keyword>
<dbReference type="EMBL" id="LNTC01000049">
    <property type="protein sequence ID" value="OQR41530.1"/>
    <property type="molecule type" value="Genomic_DNA"/>
</dbReference>
<evidence type="ECO:0000256" key="4">
    <source>
        <dbReference type="ARBA" id="ARBA00022960"/>
    </source>
</evidence>
<evidence type="ECO:0000256" key="1">
    <source>
        <dbReference type="ARBA" id="ARBA00007164"/>
    </source>
</evidence>
<keyword evidence="5" id="KW-0573">Peptidoglycan synthesis</keyword>
<evidence type="ECO:0000256" key="2">
    <source>
        <dbReference type="ARBA" id="ARBA00022729"/>
    </source>
</evidence>
<keyword evidence="2 10" id="KW-0732">Signal</keyword>
<dbReference type="GO" id="GO:0008360">
    <property type="term" value="P:regulation of cell shape"/>
    <property type="evidence" value="ECO:0007669"/>
    <property type="project" value="UniProtKB-KW"/>
</dbReference>
<feature type="active site" evidence="7">
    <location>
        <position position="115"/>
    </location>
</feature>
<protein>
    <submittedName>
        <fullName evidence="12">Peptidase S11</fullName>
    </submittedName>
</protein>
<evidence type="ECO:0000313" key="13">
    <source>
        <dbReference type="Proteomes" id="UP000192599"/>
    </source>
</evidence>
<evidence type="ECO:0000256" key="7">
    <source>
        <dbReference type="PIRSR" id="PIRSR618044-1"/>
    </source>
</evidence>
<evidence type="ECO:0000259" key="11">
    <source>
        <dbReference type="Pfam" id="PF00768"/>
    </source>
</evidence>
<dbReference type="GO" id="GO:0009002">
    <property type="term" value="F:serine-type D-Ala-D-Ala carboxypeptidase activity"/>
    <property type="evidence" value="ECO:0007669"/>
    <property type="project" value="InterPro"/>
</dbReference>
<dbReference type="SUPFAM" id="SSF56601">
    <property type="entry name" value="beta-lactamase/transpeptidase-like"/>
    <property type="match status" value="1"/>
</dbReference>
<organism evidence="12 13">
    <name type="scientific">Aliarcobacter cryaerophilus</name>
    <dbReference type="NCBI Taxonomy" id="28198"/>
    <lineage>
        <taxon>Bacteria</taxon>
        <taxon>Pseudomonadati</taxon>
        <taxon>Campylobacterota</taxon>
        <taxon>Epsilonproteobacteria</taxon>
        <taxon>Campylobacterales</taxon>
        <taxon>Arcobacteraceae</taxon>
        <taxon>Aliarcobacter</taxon>
    </lineage>
</organism>
<evidence type="ECO:0000256" key="3">
    <source>
        <dbReference type="ARBA" id="ARBA00022801"/>
    </source>
</evidence>
<dbReference type="InterPro" id="IPR001967">
    <property type="entry name" value="Peptidase_S11_N"/>
</dbReference>